<gene>
    <name evidence="1" type="ORF">dnm_006520</name>
</gene>
<dbReference type="KEGG" id="dmm:dnm_006520"/>
<dbReference type="AlphaFoldDB" id="A0A975BG37"/>
<evidence type="ECO:0000313" key="1">
    <source>
        <dbReference type="EMBL" id="QTA84653.1"/>
    </source>
</evidence>
<dbReference type="EMBL" id="CP061800">
    <property type="protein sequence ID" value="QTA84653.1"/>
    <property type="molecule type" value="Genomic_DNA"/>
</dbReference>
<accession>A0A975BG37</accession>
<reference evidence="1" key="1">
    <citation type="journal article" date="2021" name="Microb. Physiol.">
        <title>Proteogenomic Insights into the Physiology of Marine, Sulfate-Reducing, Filamentous Desulfonema limicola and Desulfonema magnum.</title>
        <authorList>
            <person name="Schnaars V."/>
            <person name="Wohlbrand L."/>
            <person name="Scheve S."/>
            <person name="Hinrichs C."/>
            <person name="Reinhardt R."/>
            <person name="Rabus R."/>
        </authorList>
    </citation>
    <scope>NUCLEOTIDE SEQUENCE</scope>
    <source>
        <strain evidence="1">4be13</strain>
    </source>
</reference>
<keyword evidence="2" id="KW-1185">Reference proteome</keyword>
<sequence>MELTIICDIIHVPGYLWKAGKVLSDKEKLNLRVSDKLSRILNGRGSFVASGIGRSATRRQLEKATREPADSCATYLLTHSTYLKYDEYLKKGYPVATGVIEGACRHLVKDRMEITGARRSLKGAEAILKLRAVKISGDFPSYWKFYEQQQYVRNHRILYQNPTVLEG</sequence>
<name>A0A975BG37_9BACT</name>
<proteinExistence type="predicted"/>
<evidence type="ECO:0000313" key="2">
    <source>
        <dbReference type="Proteomes" id="UP000663722"/>
    </source>
</evidence>
<organism evidence="1 2">
    <name type="scientific">Desulfonema magnum</name>
    <dbReference type="NCBI Taxonomy" id="45655"/>
    <lineage>
        <taxon>Bacteria</taxon>
        <taxon>Pseudomonadati</taxon>
        <taxon>Thermodesulfobacteriota</taxon>
        <taxon>Desulfobacteria</taxon>
        <taxon>Desulfobacterales</taxon>
        <taxon>Desulfococcaceae</taxon>
        <taxon>Desulfonema</taxon>
    </lineage>
</organism>
<protein>
    <submittedName>
        <fullName evidence="1">Uncharacterized protein</fullName>
    </submittedName>
</protein>
<dbReference type="Proteomes" id="UP000663722">
    <property type="component" value="Chromosome"/>
</dbReference>